<evidence type="ECO:0000256" key="1">
    <source>
        <dbReference type="ARBA" id="ARBA00004477"/>
    </source>
</evidence>
<dbReference type="EMBL" id="NNAY01000778">
    <property type="protein sequence ID" value="OXU26556.1"/>
    <property type="molecule type" value="Genomic_DNA"/>
</dbReference>
<evidence type="ECO:0000256" key="8">
    <source>
        <dbReference type="SAM" id="Phobius"/>
    </source>
</evidence>
<dbReference type="Proteomes" id="UP000215335">
    <property type="component" value="Unassembled WGS sequence"/>
</dbReference>
<comment type="caution">
    <text evidence="9">The sequence shown here is derived from an EMBL/GenBank/DDBJ whole genome shotgun (WGS) entry which is preliminary data.</text>
</comment>
<sequence>MGLLTIDKVNIDDKNGCGQSSGPQRILIYMHFSDNLYELGKYKFISILSTLVFAELIKLSFTSLQTDHLPVGKLEASHSTKSKKTLSKSVKDSLKFVLAIVGITIIYYIAIVLFGAPLLSHHEETSMLSLTLTALTLAPASLHLGVDNALALFTGSQLLISGAFVDAVKLNIKAVLLGTWLSAFVLPLDWDRPWQAWPIPCIVGALLGLYK</sequence>
<keyword evidence="3" id="KW-0337">GPI-anchor biosynthesis</keyword>
<evidence type="ECO:0000256" key="3">
    <source>
        <dbReference type="ARBA" id="ARBA00022502"/>
    </source>
</evidence>
<dbReference type="OrthoDB" id="17366at2759"/>
<organism evidence="9 10">
    <name type="scientific">Trichomalopsis sarcophagae</name>
    <dbReference type="NCBI Taxonomy" id="543379"/>
    <lineage>
        <taxon>Eukaryota</taxon>
        <taxon>Metazoa</taxon>
        <taxon>Ecdysozoa</taxon>
        <taxon>Arthropoda</taxon>
        <taxon>Hexapoda</taxon>
        <taxon>Insecta</taxon>
        <taxon>Pterygota</taxon>
        <taxon>Neoptera</taxon>
        <taxon>Endopterygota</taxon>
        <taxon>Hymenoptera</taxon>
        <taxon>Apocrita</taxon>
        <taxon>Proctotrupomorpha</taxon>
        <taxon>Chalcidoidea</taxon>
        <taxon>Pteromalidae</taxon>
        <taxon>Pteromalinae</taxon>
        <taxon>Trichomalopsis</taxon>
    </lineage>
</organism>
<evidence type="ECO:0008006" key="11">
    <source>
        <dbReference type="Google" id="ProtNLM"/>
    </source>
</evidence>
<dbReference type="InterPro" id="IPR009580">
    <property type="entry name" value="GPI_biosynthesis_protein_Pig-F"/>
</dbReference>
<name>A0A232F6R6_9HYME</name>
<keyword evidence="6 8" id="KW-1133">Transmembrane helix</keyword>
<evidence type="ECO:0000256" key="5">
    <source>
        <dbReference type="ARBA" id="ARBA00022824"/>
    </source>
</evidence>
<dbReference type="GO" id="GO:0006506">
    <property type="term" value="P:GPI anchor biosynthetic process"/>
    <property type="evidence" value="ECO:0007669"/>
    <property type="project" value="UniProtKB-UniPathway"/>
</dbReference>
<gene>
    <name evidence="9" type="ORF">TSAR_003063</name>
</gene>
<dbReference type="Pfam" id="PF06699">
    <property type="entry name" value="PIG-F"/>
    <property type="match status" value="1"/>
</dbReference>
<dbReference type="AlphaFoldDB" id="A0A232F6R6"/>
<proteinExistence type="predicted"/>
<dbReference type="GO" id="GO:0005789">
    <property type="term" value="C:endoplasmic reticulum membrane"/>
    <property type="evidence" value="ECO:0007669"/>
    <property type="project" value="UniProtKB-SubCell"/>
</dbReference>
<comment type="subcellular location">
    <subcellularLocation>
        <location evidence="1">Endoplasmic reticulum membrane</location>
        <topology evidence="1">Multi-pass membrane protein</topology>
    </subcellularLocation>
</comment>
<evidence type="ECO:0000256" key="7">
    <source>
        <dbReference type="ARBA" id="ARBA00023136"/>
    </source>
</evidence>
<dbReference type="STRING" id="543379.A0A232F6R6"/>
<dbReference type="UniPathway" id="UPA00196"/>
<evidence type="ECO:0000313" key="9">
    <source>
        <dbReference type="EMBL" id="OXU26556.1"/>
    </source>
</evidence>
<protein>
    <recommendedName>
        <fullName evidence="11">Glycosylphosphatidylinositol anchor biosynthesis protein 11</fullName>
    </recommendedName>
</protein>
<evidence type="ECO:0000313" key="10">
    <source>
        <dbReference type="Proteomes" id="UP000215335"/>
    </source>
</evidence>
<keyword evidence="10" id="KW-1185">Reference proteome</keyword>
<evidence type="ECO:0000256" key="6">
    <source>
        <dbReference type="ARBA" id="ARBA00022989"/>
    </source>
</evidence>
<keyword evidence="7 8" id="KW-0472">Membrane</keyword>
<comment type="pathway">
    <text evidence="2">Glycolipid biosynthesis; glycosylphosphatidylinositol-anchor biosynthesis.</text>
</comment>
<keyword evidence="5" id="KW-0256">Endoplasmic reticulum</keyword>
<reference evidence="9 10" key="1">
    <citation type="journal article" date="2017" name="Curr. Biol.">
        <title>The Evolution of Venom by Co-option of Single-Copy Genes.</title>
        <authorList>
            <person name="Martinson E.O."/>
            <person name="Mrinalini"/>
            <person name="Kelkar Y.D."/>
            <person name="Chang C.H."/>
            <person name="Werren J.H."/>
        </authorList>
    </citation>
    <scope>NUCLEOTIDE SEQUENCE [LARGE SCALE GENOMIC DNA]</scope>
    <source>
        <strain evidence="9 10">Alberta</strain>
        <tissue evidence="9">Whole body</tissue>
    </source>
</reference>
<evidence type="ECO:0000256" key="2">
    <source>
        <dbReference type="ARBA" id="ARBA00004687"/>
    </source>
</evidence>
<keyword evidence="4 8" id="KW-0812">Transmembrane</keyword>
<accession>A0A232F6R6</accession>
<feature type="transmembrane region" description="Helical" evidence="8">
    <location>
        <begin position="96"/>
        <end position="120"/>
    </location>
</feature>
<feature type="transmembrane region" description="Helical" evidence="8">
    <location>
        <begin position="194"/>
        <end position="210"/>
    </location>
</feature>
<evidence type="ECO:0000256" key="4">
    <source>
        <dbReference type="ARBA" id="ARBA00022692"/>
    </source>
</evidence>